<comment type="function">
    <text evidence="15">Removal of H(2)O(2), oxidation of toxic reductants, biosynthesis and degradation of lignin, suberization, auxin catabolism, response to environmental stresses such as wounding, pathogen attack and oxidative stress.</text>
</comment>
<keyword evidence="5 12" id="KW-0106">Calcium</keyword>
<protein>
    <recommendedName>
        <fullName evidence="15">Peroxidase</fullName>
        <ecNumber evidence="15">1.11.1.7</ecNumber>
    </recommendedName>
</protein>
<feature type="domain" description="Plant heme peroxidase family profile" evidence="17">
    <location>
        <begin position="45"/>
        <end position="210"/>
    </location>
</feature>
<dbReference type="InterPro" id="IPR019794">
    <property type="entry name" value="Peroxidases_AS"/>
</dbReference>
<keyword evidence="8 14" id="KW-1015">Disulfide bond</keyword>
<dbReference type="PRINTS" id="PR00461">
    <property type="entry name" value="PLPEROXIDASE"/>
</dbReference>
<feature type="binding site" evidence="12">
    <location>
        <position position="96"/>
    </location>
    <ligand>
        <name>Ca(2+)</name>
        <dbReference type="ChEBI" id="CHEBI:29108"/>
        <label>1</label>
    </ligand>
</feature>
<feature type="active site" description="Proton acceptor" evidence="10">
    <location>
        <position position="86"/>
    </location>
</feature>
<evidence type="ECO:0000256" key="7">
    <source>
        <dbReference type="ARBA" id="ARBA00023004"/>
    </source>
</evidence>
<dbReference type="PROSITE" id="PS00436">
    <property type="entry name" value="PEROXIDASE_2"/>
    <property type="match status" value="1"/>
</dbReference>
<keyword evidence="6 15" id="KW-0560">Oxidoreductase</keyword>
<dbReference type="AlphaFoldDB" id="A0A1D1XNN9"/>
<evidence type="ECO:0000259" key="17">
    <source>
        <dbReference type="PROSITE" id="PS50873"/>
    </source>
</evidence>
<evidence type="ECO:0000256" key="13">
    <source>
        <dbReference type="PIRSR" id="PIRSR600823-4"/>
    </source>
</evidence>
<gene>
    <name evidence="18" type="primary">PNC2_1</name>
    <name evidence="18" type="ORF">g.93587</name>
</gene>
<dbReference type="InterPro" id="IPR010255">
    <property type="entry name" value="Haem_peroxidase_sf"/>
</dbReference>
<evidence type="ECO:0000256" key="4">
    <source>
        <dbReference type="ARBA" id="ARBA00022723"/>
    </source>
</evidence>
<dbReference type="GO" id="GO:0006979">
    <property type="term" value="P:response to oxidative stress"/>
    <property type="evidence" value="ECO:0007669"/>
    <property type="project" value="UniProtKB-UniRule"/>
</dbReference>
<evidence type="ECO:0000256" key="3">
    <source>
        <dbReference type="ARBA" id="ARBA00022617"/>
    </source>
</evidence>
<evidence type="ECO:0000256" key="16">
    <source>
        <dbReference type="SAM" id="MobiDB-lite"/>
    </source>
</evidence>
<dbReference type="InterPro" id="IPR033905">
    <property type="entry name" value="Secretory_peroxidase"/>
</dbReference>
<comment type="cofactor">
    <cofactor evidence="15">
        <name>heme b</name>
        <dbReference type="ChEBI" id="CHEBI:60344"/>
    </cofactor>
    <text evidence="15">Binds 1 heme b (iron(II)-protoporphyrin IX) group per subunit.</text>
</comment>
<feature type="disulfide bond" evidence="14">
    <location>
        <begin position="55"/>
        <end position="135"/>
    </location>
</feature>
<dbReference type="CDD" id="cd00693">
    <property type="entry name" value="secretory_peroxidase"/>
    <property type="match status" value="1"/>
</dbReference>
<keyword evidence="3 15" id="KW-0349">Heme</keyword>
<evidence type="ECO:0000256" key="11">
    <source>
        <dbReference type="PIRSR" id="PIRSR600823-2"/>
    </source>
</evidence>
<dbReference type="Gene3D" id="1.10.420.10">
    <property type="entry name" value="Peroxidase, domain 2"/>
    <property type="match status" value="1"/>
</dbReference>
<feature type="region of interest" description="Disordered" evidence="16">
    <location>
        <begin position="294"/>
        <end position="329"/>
    </location>
</feature>
<dbReference type="PRINTS" id="PR00458">
    <property type="entry name" value="PEROXIDASE"/>
</dbReference>
<dbReference type="EC" id="1.11.1.7" evidence="15"/>
<evidence type="ECO:0000256" key="6">
    <source>
        <dbReference type="ARBA" id="ARBA00023002"/>
    </source>
</evidence>
<dbReference type="SUPFAM" id="SSF48113">
    <property type="entry name" value="Heme-dependent peroxidases"/>
    <property type="match status" value="1"/>
</dbReference>
<reference evidence="18" key="1">
    <citation type="submission" date="2015-07" db="EMBL/GenBank/DDBJ databases">
        <title>Transcriptome Assembly of Anthurium amnicola.</title>
        <authorList>
            <person name="Suzuki J."/>
        </authorList>
    </citation>
    <scope>NUCLEOTIDE SEQUENCE</scope>
</reference>
<accession>A0A1D1XNN9</accession>
<dbReference type="Gene3D" id="1.10.520.10">
    <property type="match status" value="1"/>
</dbReference>
<keyword evidence="9 15" id="KW-0376">Hydrogen peroxide</keyword>
<sequence>HTHTHTHSSGGVHLKKMRTSRVQLLSCSPLVLMAIHAMVTTSSASLEVGFYGFTCPLAESIVKHTVSRAIAKDPGIAAALIRLHFHDCFVRGCDGSILLDSTPGNPAEKESPPNNPSLRGYEVIDEAKATLEAHCPRTVSCADILALAARDAVGLVGGPSWSVPTGRRDGRVSWAPDAASLPSPFDSVAVQRHKFADKGLSDQDLVTLVGQSLTHQWRSLYAHMFHRLIMVASSSARCTRWCGRGAHHRAGVLPLRGVPPVQLHGHGEARPHHGPGPAGAAAVEVPRGRRLAVAEGGAGRGHPGRVRRELLQEGEGGARGAGVGPAPLG</sequence>
<feature type="binding site" evidence="11">
    <location>
        <position position="182"/>
    </location>
    <ligand>
        <name>substrate</name>
    </ligand>
</feature>
<feature type="site" description="Transition state stabilizer" evidence="13">
    <location>
        <position position="82"/>
    </location>
</feature>
<dbReference type="GO" id="GO:0005576">
    <property type="term" value="C:extracellular region"/>
    <property type="evidence" value="ECO:0007669"/>
    <property type="project" value="UniProtKB-SubCell"/>
</dbReference>
<evidence type="ECO:0000256" key="14">
    <source>
        <dbReference type="PIRSR" id="PIRSR600823-5"/>
    </source>
</evidence>
<evidence type="ECO:0000256" key="2">
    <source>
        <dbReference type="ARBA" id="ARBA00022559"/>
    </source>
</evidence>
<organism evidence="18">
    <name type="scientific">Anthurium amnicola</name>
    <dbReference type="NCBI Taxonomy" id="1678845"/>
    <lineage>
        <taxon>Eukaryota</taxon>
        <taxon>Viridiplantae</taxon>
        <taxon>Streptophyta</taxon>
        <taxon>Embryophyta</taxon>
        <taxon>Tracheophyta</taxon>
        <taxon>Spermatophyta</taxon>
        <taxon>Magnoliopsida</taxon>
        <taxon>Liliopsida</taxon>
        <taxon>Araceae</taxon>
        <taxon>Pothoideae</taxon>
        <taxon>Potheae</taxon>
        <taxon>Anthurium</taxon>
    </lineage>
</organism>
<feature type="binding site" evidence="12">
    <location>
        <position position="87"/>
    </location>
    <ligand>
        <name>Ca(2+)</name>
        <dbReference type="ChEBI" id="CHEBI:29108"/>
        <label>1</label>
    </ligand>
</feature>
<name>A0A1D1XNN9_9ARAE</name>
<evidence type="ECO:0000256" key="12">
    <source>
        <dbReference type="PIRSR" id="PIRSR600823-3"/>
    </source>
</evidence>
<feature type="binding site" evidence="12">
    <location>
        <position position="94"/>
    </location>
    <ligand>
        <name>Ca(2+)</name>
        <dbReference type="ChEBI" id="CHEBI:29108"/>
        <label>1</label>
    </ligand>
</feature>
<dbReference type="InterPro" id="IPR002016">
    <property type="entry name" value="Haem_peroxidase"/>
</dbReference>
<evidence type="ECO:0000256" key="9">
    <source>
        <dbReference type="ARBA" id="ARBA00023324"/>
    </source>
</evidence>
<dbReference type="GO" id="GO:0042744">
    <property type="term" value="P:hydrogen peroxide catabolic process"/>
    <property type="evidence" value="ECO:0007669"/>
    <property type="project" value="UniProtKB-KW"/>
</dbReference>
<evidence type="ECO:0000256" key="10">
    <source>
        <dbReference type="PIRSR" id="PIRSR600823-1"/>
    </source>
</evidence>
<feature type="region of interest" description="Disordered" evidence="16">
    <location>
        <begin position="263"/>
        <end position="282"/>
    </location>
</feature>
<evidence type="ECO:0000313" key="18">
    <source>
        <dbReference type="EMBL" id="JAT44012.1"/>
    </source>
</evidence>
<evidence type="ECO:0000256" key="8">
    <source>
        <dbReference type="ARBA" id="ARBA00023157"/>
    </source>
</evidence>
<comment type="subcellular location">
    <subcellularLocation>
        <location evidence="15">Secreted</location>
    </subcellularLocation>
</comment>
<feature type="disulfide bond" evidence="14">
    <location>
        <begin position="88"/>
        <end position="93"/>
    </location>
</feature>
<keyword evidence="15" id="KW-0964">Secreted</keyword>
<dbReference type="PANTHER" id="PTHR31235">
    <property type="entry name" value="PEROXIDASE 25-RELATED"/>
    <property type="match status" value="1"/>
</dbReference>
<dbReference type="GO" id="GO:0046872">
    <property type="term" value="F:metal ion binding"/>
    <property type="evidence" value="ECO:0007669"/>
    <property type="project" value="UniProtKB-UniRule"/>
</dbReference>
<feature type="compositionally biased region" description="Gly residues" evidence="16">
    <location>
        <begin position="314"/>
        <end position="323"/>
    </location>
</feature>
<dbReference type="PROSITE" id="PS50873">
    <property type="entry name" value="PEROXIDASE_4"/>
    <property type="match status" value="1"/>
</dbReference>
<comment type="similarity">
    <text evidence="15">Belongs to the peroxidase family. Classical plant (class III) peroxidase subfamily.</text>
</comment>
<dbReference type="GO" id="GO:0020037">
    <property type="term" value="F:heme binding"/>
    <property type="evidence" value="ECO:0007669"/>
    <property type="project" value="UniProtKB-UniRule"/>
</dbReference>
<feature type="non-terminal residue" evidence="18">
    <location>
        <position position="1"/>
    </location>
</feature>
<keyword evidence="7 15" id="KW-0408">Iron</keyword>
<feature type="binding site" evidence="12">
    <location>
        <position position="108"/>
    </location>
    <ligand>
        <name>Ca(2+)</name>
        <dbReference type="ChEBI" id="CHEBI:29108"/>
        <label>1</label>
    </ligand>
</feature>
<evidence type="ECO:0000256" key="15">
    <source>
        <dbReference type="RuleBase" id="RU362060"/>
    </source>
</evidence>
<proteinExistence type="inferred from homology"/>
<evidence type="ECO:0000256" key="5">
    <source>
        <dbReference type="ARBA" id="ARBA00022837"/>
    </source>
</evidence>
<dbReference type="InterPro" id="IPR000823">
    <property type="entry name" value="Peroxidase_pln"/>
</dbReference>
<evidence type="ECO:0000256" key="1">
    <source>
        <dbReference type="ARBA" id="ARBA00000189"/>
    </source>
</evidence>
<dbReference type="FunFam" id="1.10.520.10:FF:000001">
    <property type="entry name" value="Peroxidase"/>
    <property type="match status" value="1"/>
</dbReference>
<dbReference type="EMBL" id="GDJX01023924">
    <property type="protein sequence ID" value="JAT44012.1"/>
    <property type="molecule type" value="Transcribed_RNA"/>
</dbReference>
<comment type="cofactor">
    <cofactor evidence="12 15">
        <name>Ca(2+)</name>
        <dbReference type="ChEBI" id="CHEBI:29108"/>
    </cofactor>
    <text evidence="12 15">Binds 2 calcium ions per subunit.</text>
</comment>
<feature type="binding site" evidence="12">
    <location>
        <position position="90"/>
    </location>
    <ligand>
        <name>Ca(2+)</name>
        <dbReference type="ChEBI" id="CHEBI:29108"/>
        <label>1</label>
    </ligand>
</feature>
<dbReference type="Pfam" id="PF00141">
    <property type="entry name" value="peroxidase"/>
    <property type="match status" value="1"/>
</dbReference>
<keyword evidence="4 12" id="KW-0479">Metal-binding</keyword>
<comment type="catalytic activity">
    <reaction evidence="1 15">
        <text>2 a phenolic donor + H2O2 = 2 a phenolic radical donor + 2 H2O</text>
        <dbReference type="Rhea" id="RHEA:56136"/>
        <dbReference type="ChEBI" id="CHEBI:15377"/>
        <dbReference type="ChEBI" id="CHEBI:16240"/>
        <dbReference type="ChEBI" id="CHEBI:139520"/>
        <dbReference type="ChEBI" id="CHEBI:139521"/>
        <dbReference type="EC" id="1.11.1.7"/>
    </reaction>
</comment>
<keyword evidence="2 15" id="KW-0575">Peroxidase</keyword>
<feature type="binding site" evidence="12">
    <location>
        <position position="92"/>
    </location>
    <ligand>
        <name>Ca(2+)</name>
        <dbReference type="ChEBI" id="CHEBI:29108"/>
        <label>1</label>
    </ligand>
</feature>
<dbReference type="GO" id="GO:0140825">
    <property type="term" value="F:lactoperoxidase activity"/>
    <property type="evidence" value="ECO:0007669"/>
    <property type="project" value="UniProtKB-EC"/>
</dbReference>